<evidence type="ECO:0000259" key="2">
    <source>
        <dbReference type="Pfam" id="PF03713"/>
    </source>
</evidence>
<organism evidence="3 4">
    <name type="scientific">Sagittula salina</name>
    <dbReference type="NCBI Taxonomy" id="2820268"/>
    <lineage>
        <taxon>Bacteria</taxon>
        <taxon>Pseudomonadati</taxon>
        <taxon>Pseudomonadota</taxon>
        <taxon>Alphaproteobacteria</taxon>
        <taxon>Rhodobacterales</taxon>
        <taxon>Roseobacteraceae</taxon>
        <taxon>Sagittula</taxon>
    </lineage>
</organism>
<feature type="transmembrane region" description="Helical" evidence="1">
    <location>
        <begin position="65"/>
        <end position="84"/>
    </location>
</feature>
<dbReference type="InterPro" id="IPR012347">
    <property type="entry name" value="Ferritin-like"/>
</dbReference>
<sequence length="278" mass="29997">MHYGRFAAMILASTVVMFGLMYLNTYALEHIFFSETRIYMALLMGGVMAVVMMAFMFGMYPSRRVNLGIMIGGGVVFVGTLFLVRAQVTVQDASYMRAMIPHHSIAVMTSTRAEISDPRVTGLAGDIALAQRKEIAEMRALIADLEAGRTSGDVYEDPAPQVGDVQAALSNTLLSTLDPEPLTREEAGQVLAQEAECTFRYTRAGDPVLYATSPEGPGVMLLNGVLVPLDATSPGLWSAEGLGMFVEELPGAGLRANARLTFRLSSGPEAAFLGFWHC</sequence>
<dbReference type="EMBL" id="JAGISH010000008">
    <property type="protein sequence ID" value="MBP0483673.1"/>
    <property type="molecule type" value="Genomic_DNA"/>
</dbReference>
<feature type="transmembrane region" description="Helical" evidence="1">
    <location>
        <begin position="38"/>
        <end position="59"/>
    </location>
</feature>
<evidence type="ECO:0000256" key="1">
    <source>
        <dbReference type="SAM" id="Phobius"/>
    </source>
</evidence>
<dbReference type="Gene3D" id="1.20.1260.10">
    <property type="match status" value="1"/>
</dbReference>
<dbReference type="AlphaFoldDB" id="A0A940MPX2"/>
<reference evidence="3" key="1">
    <citation type="submission" date="2021-03" db="EMBL/GenBank/DDBJ databases">
        <title>Sagittula salina sp. nov. strain M10.9X isolated from the marine waste.</title>
        <authorList>
            <person name="Satari L."/>
            <person name="Molina-Menor E."/>
            <person name="Vidal-Verdu A."/>
            <person name="Pascual J."/>
            <person name="Pereto J."/>
            <person name="Porcar M."/>
        </authorList>
    </citation>
    <scope>NUCLEOTIDE SEQUENCE</scope>
    <source>
        <strain evidence="3">M10.9X</strain>
    </source>
</reference>
<keyword evidence="1" id="KW-0472">Membrane</keyword>
<evidence type="ECO:0000313" key="3">
    <source>
        <dbReference type="EMBL" id="MBP0483673.1"/>
    </source>
</evidence>
<comment type="caution">
    <text evidence="3">The sequence shown here is derived from an EMBL/GenBank/DDBJ whole genome shotgun (WGS) entry which is preliminary data.</text>
</comment>
<name>A0A940MPX2_9RHOB</name>
<keyword evidence="1" id="KW-1133">Transmembrane helix</keyword>
<dbReference type="Proteomes" id="UP000675940">
    <property type="component" value="Unassembled WGS sequence"/>
</dbReference>
<dbReference type="InterPro" id="IPR005183">
    <property type="entry name" value="DUF305_CopM-like"/>
</dbReference>
<keyword evidence="1" id="KW-0812">Transmembrane</keyword>
<protein>
    <submittedName>
        <fullName evidence="3">DUF305 domain-containing protein</fullName>
    </submittedName>
</protein>
<feature type="domain" description="DUF305" evidence="2">
    <location>
        <begin position="92"/>
        <end position="153"/>
    </location>
</feature>
<gene>
    <name evidence="3" type="ORF">J5474_14415</name>
</gene>
<proteinExistence type="predicted"/>
<feature type="transmembrane region" description="Helical" evidence="1">
    <location>
        <begin position="6"/>
        <end position="26"/>
    </location>
</feature>
<dbReference type="RefSeq" id="WP_209361627.1">
    <property type="nucleotide sequence ID" value="NZ_JAGISH010000008.1"/>
</dbReference>
<evidence type="ECO:0000313" key="4">
    <source>
        <dbReference type="Proteomes" id="UP000675940"/>
    </source>
</evidence>
<keyword evidence="4" id="KW-1185">Reference proteome</keyword>
<accession>A0A940MPX2</accession>
<dbReference type="Pfam" id="PF03713">
    <property type="entry name" value="DUF305"/>
    <property type="match status" value="1"/>
</dbReference>